<dbReference type="EMBL" id="MN032614">
    <property type="protein sequence ID" value="QDJ96666.1"/>
    <property type="molecule type" value="Genomic_DNA"/>
</dbReference>
<evidence type="ECO:0000313" key="2">
    <source>
        <dbReference type="Proteomes" id="UP000317703"/>
    </source>
</evidence>
<reference evidence="1" key="1">
    <citation type="submission" date="2019-06" db="EMBL/GenBank/DDBJ databases">
        <title>Complete genome sequence of Aeromonas hydrophila bacteriophage PS1.</title>
        <authorList>
            <person name="Rai S."/>
            <person name="Tyagi A."/>
            <person name="Kumar N."/>
            <person name="Singh N."/>
        </authorList>
    </citation>
    <scope>NUCLEOTIDE SEQUENCE [LARGE SCALE GENOMIC DNA]</scope>
</reference>
<gene>
    <name evidence="1" type="ORF">PS1_0155</name>
</gene>
<proteinExistence type="predicted"/>
<name>A0A514TUH1_9CAUD</name>
<organism evidence="1 2">
    <name type="scientific">Aeromonas phage PS1</name>
    <dbReference type="NCBI Taxonomy" id="2591406"/>
    <lineage>
        <taxon>Viruses</taxon>
        <taxon>Duplodnaviria</taxon>
        <taxon>Heunggongvirae</taxon>
        <taxon>Uroviricota</taxon>
        <taxon>Caudoviricetes</taxon>
        <taxon>Chimalliviridae</taxon>
        <taxon>Ferozepurvirus</taxon>
        <taxon>Ferozepurvirus PS1</taxon>
    </lineage>
</organism>
<keyword evidence="2" id="KW-1185">Reference proteome</keyword>
<sequence length="255" mass="28704">MSNKKKRNEAKNQKKKQAIANHKQFFAHRAKVTHITQSLNHALGKFYVIGDKNHLPMTFGLWDLKNRLKGDDLKIGLEEAMKFLLDTPNTWVIAIYHFFDIDGIVEVIPVTCTVPDFTLGIACDLVPALIEETKACILEKEEYKDLESYYSHHAYYINYGDDLNFDKMDGDLINAMFTVSNDLQKTSDIVPVVNGYKVLDNILKDPGEVAGGSESVPLCSNMVELTEEVLNSFGMTSTDIDEMFSESSEGHLEVA</sequence>
<dbReference type="Proteomes" id="UP000317703">
    <property type="component" value="Segment"/>
</dbReference>
<accession>A0A514TUH1</accession>
<evidence type="ECO:0000313" key="1">
    <source>
        <dbReference type="EMBL" id="QDJ96666.1"/>
    </source>
</evidence>
<protein>
    <submittedName>
        <fullName evidence="1">Uncharacterized protein</fullName>
    </submittedName>
</protein>